<dbReference type="RefSeq" id="WP_117177167.1">
    <property type="nucleotide sequence ID" value="NZ_QFZK01000005.1"/>
</dbReference>
<reference evidence="3 4" key="1">
    <citation type="submission" date="2018-05" db="EMBL/GenBank/DDBJ databases">
        <title>Rhodoferax soyangensis sp.nov., isolated from an oligotrophic freshwater lake.</title>
        <authorList>
            <person name="Park M."/>
        </authorList>
    </citation>
    <scope>NUCLEOTIDE SEQUENCE [LARGE SCALE GENOMIC DNA]</scope>
    <source>
        <strain evidence="3 4">IMCC26218</strain>
    </source>
</reference>
<dbReference type="EMBL" id="QFZK01000005">
    <property type="protein sequence ID" value="RFO97061.1"/>
    <property type="molecule type" value="Genomic_DNA"/>
</dbReference>
<protein>
    <recommendedName>
        <fullName evidence="2">VWFA domain-containing protein</fullName>
    </recommendedName>
</protein>
<evidence type="ECO:0000259" key="2">
    <source>
        <dbReference type="PROSITE" id="PS50234"/>
    </source>
</evidence>
<dbReference type="InterPro" id="IPR036465">
    <property type="entry name" value="vWFA_dom_sf"/>
</dbReference>
<dbReference type="InterPro" id="IPR041628">
    <property type="entry name" value="ChlI/MoxR_AAA_lid"/>
</dbReference>
<dbReference type="Gene3D" id="3.40.50.410">
    <property type="entry name" value="von Willebrand factor, type A domain"/>
    <property type="match status" value="1"/>
</dbReference>
<comment type="caution">
    <text evidence="3">The sequence shown here is derived from an EMBL/GenBank/DDBJ whole genome shotgun (WGS) entry which is preliminary data.</text>
</comment>
<gene>
    <name evidence="3" type="ORF">DIC66_11295</name>
</gene>
<proteinExistence type="predicted"/>
<feature type="domain" description="VWFA" evidence="2">
    <location>
        <begin position="458"/>
        <end position="637"/>
    </location>
</feature>
<accession>A0A3E1RCW0</accession>
<dbReference type="SUPFAM" id="SSF53300">
    <property type="entry name" value="vWA-like"/>
    <property type="match status" value="1"/>
</dbReference>
<evidence type="ECO:0000256" key="1">
    <source>
        <dbReference type="SAM" id="MobiDB-lite"/>
    </source>
</evidence>
<evidence type="ECO:0000313" key="4">
    <source>
        <dbReference type="Proteomes" id="UP000260665"/>
    </source>
</evidence>
<dbReference type="SUPFAM" id="SSF52540">
    <property type="entry name" value="P-loop containing nucleoside triphosphate hydrolases"/>
    <property type="match status" value="1"/>
</dbReference>
<organism evidence="3 4">
    <name type="scientific">Rhodoferax lacus</name>
    <dbReference type="NCBI Taxonomy" id="2184758"/>
    <lineage>
        <taxon>Bacteria</taxon>
        <taxon>Pseudomonadati</taxon>
        <taxon>Pseudomonadota</taxon>
        <taxon>Betaproteobacteria</taxon>
        <taxon>Burkholderiales</taxon>
        <taxon>Comamonadaceae</taxon>
        <taxon>Rhodoferax</taxon>
    </lineage>
</organism>
<dbReference type="PANTHER" id="PTHR43473:SF2">
    <property type="entry name" value="MAGNESIUM-CHELATASE SUBUNIT CHLD, CHLOROPLASTIC"/>
    <property type="match status" value="1"/>
</dbReference>
<dbReference type="Gene3D" id="1.10.8.80">
    <property type="entry name" value="Magnesium chelatase subunit I, C-Terminal domain"/>
    <property type="match status" value="1"/>
</dbReference>
<dbReference type="SMART" id="SM00327">
    <property type="entry name" value="VWA"/>
    <property type="match status" value="1"/>
</dbReference>
<feature type="region of interest" description="Disordered" evidence="1">
    <location>
        <begin position="370"/>
        <end position="401"/>
    </location>
</feature>
<dbReference type="OrthoDB" id="9775079at2"/>
<dbReference type="PROSITE" id="PS50234">
    <property type="entry name" value="VWFA"/>
    <property type="match status" value="1"/>
</dbReference>
<dbReference type="InterPro" id="IPR002035">
    <property type="entry name" value="VWF_A"/>
</dbReference>
<evidence type="ECO:0000313" key="3">
    <source>
        <dbReference type="EMBL" id="RFO97061.1"/>
    </source>
</evidence>
<dbReference type="Proteomes" id="UP000260665">
    <property type="component" value="Unassembled WGS sequence"/>
</dbReference>
<dbReference type="Gene3D" id="3.40.50.300">
    <property type="entry name" value="P-loop containing nucleotide triphosphate hydrolases"/>
    <property type="match status" value="1"/>
</dbReference>
<sequence>MNNPEAARMAQVWQDAQFALLALQLDPQGLGGIWLRAGHGPVREAWLKSLQATQPRLLKVPTQVDDERLLGGLDLAQTLQRGRLVQQPGLLAQANGGALLLPMAERLPTQTIAHIAQAHDRGLMHSQGGHAAQPARFAIVALDESDADEAGLAARLTDRLGLWLDVRGNCLADTHNLLDPLSALELSEARTLLLHIVPTEQQVLAMCQTAVALGVDSLRAPLMALRLAAVRAALEGRAALEEDDLGTGARMVLGPRATRMPAIAPPPQAADANDAAPATPPDAEKPQAPETDTSAPPPESQCAPENGTEQAAQPEPPLPQDPQDSDQQSPDTSQHPDPQAPDPDLLLAAAMASLPPHLLDRLLLGQGTSKTAQGLGHSGMATRSKLRGRPLSPRPGQPGCGARLHLLATLRAAAPKQRLRHRPQGTGAGAAAGTGARRVSLRAEDFHVQRFAQHSPSCLIFALDASGSAAMQRLAEAKGAVELLLQDSYARRDSVCVIAFRAASAQVLLAPTRSLVRAKRALAGLPGGGGTPLASGMQAAMVQARALQRAGSTPMLVMLSDGRANVSAAGVGGRVQAQADALAWAGQWRSSGFAALWIDTAAQPEPQAQSLARQMGAHYFPMPYVQAQRMASVVQDLAAQVRKP</sequence>
<dbReference type="InterPro" id="IPR027417">
    <property type="entry name" value="P-loop_NTPase"/>
</dbReference>
<keyword evidence="4" id="KW-1185">Reference proteome</keyword>
<dbReference type="PANTHER" id="PTHR43473">
    <property type="entry name" value="MAGNESIUM-CHELATASE SUBUNIT CHLD, CHLOROPLASTIC"/>
    <property type="match status" value="1"/>
</dbReference>
<name>A0A3E1RCW0_9BURK</name>
<feature type="region of interest" description="Disordered" evidence="1">
    <location>
        <begin position="259"/>
        <end position="343"/>
    </location>
</feature>
<dbReference type="Pfam" id="PF13519">
    <property type="entry name" value="VWA_2"/>
    <property type="match status" value="1"/>
</dbReference>
<dbReference type="AlphaFoldDB" id="A0A3E1RCW0"/>
<dbReference type="Pfam" id="PF17863">
    <property type="entry name" value="AAA_lid_2"/>
    <property type="match status" value="1"/>
</dbReference>
<feature type="compositionally biased region" description="Low complexity" evidence="1">
    <location>
        <begin position="321"/>
        <end position="343"/>
    </location>
</feature>